<dbReference type="Proteomes" id="UP000186040">
    <property type="component" value="Unassembled WGS sequence"/>
</dbReference>
<dbReference type="EMBL" id="MKQR01000016">
    <property type="protein sequence ID" value="OLR92739.1"/>
    <property type="molecule type" value="Genomic_DNA"/>
</dbReference>
<dbReference type="Pfam" id="PF07510">
    <property type="entry name" value="GmrSD_C"/>
    <property type="match status" value="1"/>
</dbReference>
<organism evidence="2 3">
    <name type="scientific">Actinokineospora bangkokensis</name>
    <dbReference type="NCBI Taxonomy" id="1193682"/>
    <lineage>
        <taxon>Bacteria</taxon>
        <taxon>Bacillati</taxon>
        <taxon>Actinomycetota</taxon>
        <taxon>Actinomycetes</taxon>
        <taxon>Pseudonocardiales</taxon>
        <taxon>Pseudonocardiaceae</taxon>
        <taxon>Actinokineospora</taxon>
    </lineage>
</organism>
<proteinExistence type="predicted"/>
<dbReference type="InterPro" id="IPR011089">
    <property type="entry name" value="GmrSD_C"/>
</dbReference>
<gene>
    <name evidence="2" type="ORF">BJP25_20915</name>
</gene>
<name>A0A1Q9LL77_9PSEU</name>
<accession>A0A1Q9LL77</accession>
<feature type="domain" description="GmrSD restriction endonucleases C-terminal" evidence="1">
    <location>
        <begin position="85"/>
        <end position="194"/>
    </location>
</feature>
<dbReference type="PANTHER" id="PTHR24094:SF15">
    <property type="entry name" value="AMP-DEPENDENT SYNTHETASE_LIGASE DOMAIN-CONTAINING PROTEIN-RELATED"/>
    <property type="match status" value="1"/>
</dbReference>
<sequence length="203" mass="22224">MVVLGVAIWFSQREDTPGGPSTGTATAADVQRARDELARLVVAPEDTGKPYDRDDWPHWVSQGDGCDTREEALKLQGTAVTTGAACKITSGSWTSRYDGLVITDSTKTDLDHVVPLAEANRSGTRGWTKKQRQAFANDLDQLLVVSASSNRSKGDQDPARWLPDAAYSCDYAVRWVDVKSKYALTVDQAEHEALNSLLLRCPR</sequence>
<reference evidence="2 3" key="1">
    <citation type="submission" date="2016-10" db="EMBL/GenBank/DDBJ databases">
        <title>The Draft Genome Sequence of Actinokineospora bangkokensis 44EHWT reveals the biosynthetic pathway of antifungal compounds Thailandins with unusual extender unit butylmalonyl-CoA.</title>
        <authorList>
            <person name="Greule A."/>
            <person name="Intra B."/>
            <person name="Flemming S."/>
            <person name="Rommel M.G."/>
            <person name="Panbangred W."/>
            <person name="Bechthold A."/>
        </authorList>
    </citation>
    <scope>NUCLEOTIDE SEQUENCE [LARGE SCALE GENOMIC DNA]</scope>
    <source>
        <strain evidence="2 3">44EHW</strain>
    </source>
</reference>
<dbReference type="PANTHER" id="PTHR24094">
    <property type="entry name" value="SECRETED PROTEIN"/>
    <property type="match status" value="1"/>
</dbReference>
<dbReference type="STRING" id="1193682.BJP25_20915"/>
<evidence type="ECO:0000259" key="1">
    <source>
        <dbReference type="Pfam" id="PF07510"/>
    </source>
</evidence>
<comment type="caution">
    <text evidence="2">The sequence shown here is derived from an EMBL/GenBank/DDBJ whole genome shotgun (WGS) entry which is preliminary data.</text>
</comment>
<protein>
    <recommendedName>
        <fullName evidence="1">GmrSD restriction endonucleases C-terminal domain-containing protein</fullName>
    </recommendedName>
</protein>
<evidence type="ECO:0000313" key="2">
    <source>
        <dbReference type="EMBL" id="OLR92739.1"/>
    </source>
</evidence>
<evidence type="ECO:0000313" key="3">
    <source>
        <dbReference type="Proteomes" id="UP000186040"/>
    </source>
</evidence>
<dbReference type="AlphaFoldDB" id="A0A1Q9LL77"/>
<keyword evidence="3" id="KW-1185">Reference proteome</keyword>